<name>A0A1A0VD69_MYCPR</name>
<reference evidence="2" key="1">
    <citation type="submission" date="2016-06" db="EMBL/GenBank/DDBJ databases">
        <authorList>
            <person name="Sutton G."/>
            <person name="Brinkac L."/>
            <person name="Sanka R."/>
            <person name="Adams M."/>
            <person name="Lau E."/>
            <person name="Mehaffy C."/>
            <person name="Tameris M."/>
            <person name="Hatherill M."/>
            <person name="Hanekom W."/>
            <person name="Mahomed H."/>
            <person name="Mcshane H."/>
        </authorList>
    </citation>
    <scope>NUCLEOTIDE SEQUENCE [LARGE SCALE GENOMIC DNA]</scope>
    <source>
        <strain evidence="2">852002-10433_SCH5171157</strain>
    </source>
</reference>
<proteinExistence type="predicted"/>
<comment type="caution">
    <text evidence="1">The sequence shown here is derived from an EMBL/GenBank/DDBJ whole genome shotgun (WGS) entry which is preliminary data.</text>
</comment>
<gene>
    <name evidence="1" type="ORF">A5779_10500</name>
</gene>
<dbReference type="EMBL" id="LZSY01000186">
    <property type="protein sequence ID" value="OBB81192.1"/>
    <property type="molecule type" value="Genomic_DNA"/>
</dbReference>
<sequence>MRQDIRMRPEVWISTTTSAVTFENNTPGGQWEHVGTIDTAQESDLTKNLQVLLGRRRTAPRLPGFYLSGDPESPWVQGVKEDSAGQSPFWIAIDPWGTMRASIHGASETYFVSNEMATVTRSLARRTPESHPGLRVKSVMIGIKVKRNDYGLFTPRVHE</sequence>
<protein>
    <submittedName>
        <fullName evidence="1">Uncharacterized protein</fullName>
    </submittedName>
</protein>
<dbReference type="Proteomes" id="UP000094008">
    <property type="component" value="Unassembled WGS sequence"/>
</dbReference>
<dbReference type="AlphaFoldDB" id="A0A1A0VD69"/>
<evidence type="ECO:0000313" key="2">
    <source>
        <dbReference type="Proteomes" id="UP000094008"/>
    </source>
</evidence>
<organism evidence="1 2">
    <name type="scientific">Mycolicibacterium peregrinum</name>
    <name type="common">Mycobacterium peregrinum</name>
    <dbReference type="NCBI Taxonomy" id="43304"/>
    <lineage>
        <taxon>Bacteria</taxon>
        <taxon>Bacillati</taxon>
        <taxon>Actinomycetota</taxon>
        <taxon>Actinomycetes</taxon>
        <taxon>Mycobacteriales</taxon>
        <taxon>Mycobacteriaceae</taxon>
        <taxon>Mycolicibacterium</taxon>
    </lineage>
</organism>
<accession>A0A1A0VD69</accession>
<evidence type="ECO:0000313" key="1">
    <source>
        <dbReference type="EMBL" id="OBB81192.1"/>
    </source>
</evidence>